<dbReference type="Gene3D" id="3.60.40.10">
    <property type="entry name" value="PPM-type phosphatase domain"/>
    <property type="match status" value="1"/>
</dbReference>
<evidence type="ECO:0000259" key="2">
    <source>
        <dbReference type="Pfam" id="PF07228"/>
    </source>
</evidence>
<evidence type="ECO:0000256" key="1">
    <source>
        <dbReference type="ARBA" id="ARBA00022801"/>
    </source>
</evidence>
<dbReference type="EMBL" id="SLWU01000004">
    <property type="protein sequence ID" value="TCO67927.1"/>
    <property type="molecule type" value="Genomic_DNA"/>
</dbReference>
<dbReference type="RefSeq" id="WP_132039039.1">
    <property type="nucleotide sequence ID" value="NZ_SLWU01000004.1"/>
</dbReference>
<dbReference type="InterPro" id="IPR052016">
    <property type="entry name" value="Bact_Sigma-Reg"/>
</dbReference>
<accession>A0A4R2K7R7</accession>
<dbReference type="PANTHER" id="PTHR43156">
    <property type="entry name" value="STAGE II SPORULATION PROTEIN E-RELATED"/>
    <property type="match status" value="1"/>
</dbReference>
<dbReference type="InterPro" id="IPR001932">
    <property type="entry name" value="PPM-type_phosphatase-like_dom"/>
</dbReference>
<dbReference type="SUPFAM" id="SSF81606">
    <property type="entry name" value="PP2C-like"/>
    <property type="match status" value="1"/>
</dbReference>
<dbReference type="InterPro" id="IPR036457">
    <property type="entry name" value="PPM-type-like_dom_sf"/>
</dbReference>
<feature type="domain" description="PPM-type phosphatase" evidence="2">
    <location>
        <begin position="30"/>
        <end position="216"/>
    </location>
</feature>
<dbReference type="PANTHER" id="PTHR43156:SF2">
    <property type="entry name" value="STAGE II SPORULATION PROTEIN E"/>
    <property type="match status" value="1"/>
</dbReference>
<dbReference type="Pfam" id="PF07228">
    <property type="entry name" value="SpoIIE"/>
    <property type="match status" value="1"/>
</dbReference>
<keyword evidence="1" id="KW-0378">Hydrolase</keyword>
<evidence type="ECO:0000313" key="3">
    <source>
        <dbReference type="EMBL" id="TCO67927.1"/>
    </source>
</evidence>
<evidence type="ECO:0000313" key="4">
    <source>
        <dbReference type="Proteomes" id="UP000294886"/>
    </source>
</evidence>
<dbReference type="GO" id="GO:0016791">
    <property type="term" value="F:phosphatase activity"/>
    <property type="evidence" value="ECO:0007669"/>
    <property type="project" value="TreeGrafter"/>
</dbReference>
<sequence length="392" mass="43424">MKIFAEVFTKSLTKKGEELCGDSVEVVQSEDGIIAVMADGLGSGVKASILSTLTVRIASTMIKNRASIEEVVKTLINTLPVCRVRQLAYSTFSILEINDDGEGRLFEFDNPPVIYIRDGKVLKLPYRELRVEERKILEYRFEAFPGDKIFLVSDGVIHAGVGGVLNLGWQWPNVAEYLQRLDRRGYFVSEMVDQLIKTCSHLYSGNPGDDTTVVGVGLRKSELITVLVGPPEDRSKDAEVVKKLIDSEGKKVVCGGTTANIVSRETGRKVVTNMDYADPAIPPVGSIEGIDLVTEGLITLSRCVEILRNFVNTYSFSPHFLDDIRKKKDGASMLADLLVNRSTHIRFLVGRAVNPAHRNAYLPEGASDKLKIVEELAQILKKCGKRVYIELY</sequence>
<organism evidence="3 4">
    <name type="scientific">Caldanaerobacter subterraneus</name>
    <dbReference type="NCBI Taxonomy" id="911092"/>
    <lineage>
        <taxon>Bacteria</taxon>
        <taxon>Bacillati</taxon>
        <taxon>Bacillota</taxon>
        <taxon>Clostridia</taxon>
        <taxon>Thermoanaerobacterales</taxon>
        <taxon>Thermoanaerobacteraceae</taxon>
        <taxon>Caldanaerobacter</taxon>
    </lineage>
</organism>
<proteinExistence type="predicted"/>
<name>A0A4R2K7R7_9THEO</name>
<dbReference type="Proteomes" id="UP000294886">
    <property type="component" value="Unassembled WGS sequence"/>
</dbReference>
<comment type="caution">
    <text evidence="3">The sequence shown here is derived from an EMBL/GenBank/DDBJ whole genome shotgun (WGS) entry which is preliminary data.</text>
</comment>
<reference evidence="3 4" key="1">
    <citation type="submission" date="2019-03" db="EMBL/GenBank/DDBJ databases">
        <title>Genomic Encyclopedia of Type Strains, Phase IV (KMG-IV): sequencing the most valuable type-strain genomes for metagenomic binning, comparative biology and taxonomic classification.</title>
        <authorList>
            <person name="Goeker M."/>
        </authorList>
    </citation>
    <scope>NUCLEOTIDE SEQUENCE [LARGE SCALE GENOMIC DNA]</scope>
    <source>
        <strain evidence="3 4">DSM 13054</strain>
    </source>
</reference>
<gene>
    <name evidence="3" type="ORF">EV203_1049</name>
</gene>
<protein>
    <submittedName>
        <fullName evidence="3">Stage II sporulation protein E</fullName>
    </submittedName>
</protein>
<dbReference type="AlphaFoldDB" id="A0A4R2K7R7"/>